<dbReference type="InterPro" id="IPR013746">
    <property type="entry name" value="HMG_CoA_synt_C_dom"/>
</dbReference>
<evidence type="ECO:0000256" key="1">
    <source>
        <dbReference type="ARBA" id="ARBA00007061"/>
    </source>
</evidence>
<accession>A0A520KSJ1</accession>
<feature type="domain" description="Hydroxymethylglutaryl-coenzyme A synthase N-terminal" evidence="5">
    <location>
        <begin position="8"/>
        <end position="180"/>
    </location>
</feature>
<proteinExistence type="inferred from homology"/>
<evidence type="ECO:0000313" key="8">
    <source>
        <dbReference type="Proteomes" id="UP000317158"/>
    </source>
</evidence>
<dbReference type="CDD" id="cd00827">
    <property type="entry name" value="init_cond_enzymes"/>
    <property type="match status" value="1"/>
</dbReference>
<dbReference type="InterPro" id="IPR016039">
    <property type="entry name" value="Thiolase-like"/>
</dbReference>
<gene>
    <name evidence="7" type="ORF">EF806_04340</name>
</gene>
<evidence type="ECO:0000256" key="2">
    <source>
        <dbReference type="ARBA" id="ARBA00022679"/>
    </source>
</evidence>
<dbReference type="GO" id="GO:0004421">
    <property type="term" value="F:hydroxymethylglutaryl-CoA synthase activity"/>
    <property type="evidence" value="ECO:0007669"/>
    <property type="project" value="InterPro"/>
</dbReference>
<protein>
    <submittedName>
        <fullName evidence="7">Hydroxymethylglutaryl-CoA synthase family protein</fullName>
    </submittedName>
</protein>
<reference evidence="7 8" key="1">
    <citation type="journal article" date="2019" name="Nat. Microbiol.">
        <title>Wide diversity of methane and short-chain alkane metabolisms in uncultured archaea.</title>
        <authorList>
            <person name="Borrel G."/>
            <person name="Adam P.S."/>
            <person name="McKay L.J."/>
            <person name="Chen L.X."/>
            <person name="Sierra-Garcia I.N."/>
            <person name="Sieber C.M."/>
            <person name="Letourneur Q."/>
            <person name="Ghozlane A."/>
            <person name="Andersen G.L."/>
            <person name="Li W.J."/>
            <person name="Hallam S.J."/>
            <person name="Muyzer G."/>
            <person name="de Oliveira V.M."/>
            <person name="Inskeep W.P."/>
            <person name="Banfield J.F."/>
            <person name="Gribaldo S."/>
        </authorList>
    </citation>
    <scope>NUCLEOTIDE SEQUENCE [LARGE SCALE GENOMIC DNA]</scope>
    <source>
        <strain evidence="7">NM1a</strain>
    </source>
</reference>
<evidence type="ECO:0000256" key="3">
    <source>
        <dbReference type="ARBA" id="ARBA00023229"/>
    </source>
</evidence>
<sequence length="433" mass="49045">MIINNKKRVVGIDDISIAIPKRYIDTRELADLRGIPPEKYTEGIGVKRIAILTDETVDSLAADAIIDLIRKNDLNPKDIGRIYTATESSMDESKPLVCFVLGRMEEKLGQEFKLNHIQGLENKFACIGGSYSLYDTCNWILSDMNDGKVGIVVCADEARYDVNSSGEPTQGAGAVAMLVKDNPRLIGLDFSCLGVFTQDNNDFYRPFGKRTPIVNGELSNFSYLFAMRSAFDRFKKKYEEKDRSSVLIDFFDYLVFHTPYPKITKHGLAFLFRHELRGTERWERICKELGIRSNGLVENVQDKIEDVFSNKELMDEDYAIRKKLFNLPEFADLYKNKVESSLFAPTNIGNTYTASIFLSLSSLLELQYRKKRLEIGKKIGFGAYGSGSGSLVFYGTLAEEYASIVSKIGLIKKIEDQEKLPISEYEELKIKDL</sequence>
<evidence type="ECO:0000259" key="5">
    <source>
        <dbReference type="Pfam" id="PF01154"/>
    </source>
</evidence>
<dbReference type="AlphaFoldDB" id="A0A520KSJ1"/>
<dbReference type="Gene3D" id="3.40.47.10">
    <property type="match status" value="1"/>
</dbReference>
<organism evidence="7 8">
    <name type="scientific">Methanoliparum thermophilum</name>
    <dbReference type="NCBI Taxonomy" id="2491083"/>
    <lineage>
        <taxon>Archaea</taxon>
        <taxon>Methanobacteriati</taxon>
        <taxon>Methanobacteriota</taxon>
        <taxon>Candidatus Methanoliparia</taxon>
        <taxon>Candidatus Methanoliparales</taxon>
        <taxon>Candidatus Methanoliparaceae</taxon>
        <taxon>Candidatus Methanoliparum</taxon>
    </lineage>
</organism>
<keyword evidence="2" id="KW-0808">Transferase</keyword>
<dbReference type="EMBL" id="RXIF01000006">
    <property type="protein sequence ID" value="RZN64573.1"/>
    <property type="molecule type" value="Genomic_DNA"/>
</dbReference>
<name>A0A520KSJ1_METT2</name>
<dbReference type="SUPFAM" id="SSF53901">
    <property type="entry name" value="Thiolase-like"/>
    <property type="match status" value="2"/>
</dbReference>
<dbReference type="GO" id="GO:0006084">
    <property type="term" value="P:acetyl-CoA metabolic process"/>
    <property type="evidence" value="ECO:0007669"/>
    <property type="project" value="InterPro"/>
</dbReference>
<comment type="similarity">
    <text evidence="1">Belongs to the thiolase-like superfamily. HMG-CoA synthase family.</text>
</comment>
<feature type="domain" description="Hydroxymethylglutaryl-coenzyme A synthase C-terminal" evidence="6">
    <location>
        <begin position="188"/>
        <end position="427"/>
    </location>
</feature>
<dbReference type="Pfam" id="PF08540">
    <property type="entry name" value="HMG_CoA_synt_C"/>
    <property type="match status" value="1"/>
</dbReference>
<evidence type="ECO:0000259" key="6">
    <source>
        <dbReference type="Pfam" id="PF08540"/>
    </source>
</evidence>
<dbReference type="PANTHER" id="PTHR43323:SF2">
    <property type="entry name" value="HYDROXYMETHYLGLUTARYL-COA SYNTHASE"/>
    <property type="match status" value="1"/>
</dbReference>
<evidence type="ECO:0000256" key="4">
    <source>
        <dbReference type="ARBA" id="ARBA00023315"/>
    </source>
</evidence>
<dbReference type="GO" id="GO:0010142">
    <property type="term" value="P:farnesyl diphosphate biosynthetic process, mevalonate pathway"/>
    <property type="evidence" value="ECO:0007669"/>
    <property type="project" value="InterPro"/>
</dbReference>
<dbReference type="PANTHER" id="PTHR43323">
    <property type="entry name" value="3-HYDROXY-3-METHYLGLUTARYL COENZYME A SYNTHASE"/>
    <property type="match status" value="1"/>
</dbReference>
<evidence type="ECO:0000313" key="7">
    <source>
        <dbReference type="EMBL" id="RZN64573.1"/>
    </source>
</evidence>
<dbReference type="InterPro" id="IPR013528">
    <property type="entry name" value="HMG_CoA_synth_N"/>
</dbReference>
<keyword evidence="3" id="KW-0414">Isoprene biosynthesis</keyword>
<dbReference type="Pfam" id="PF01154">
    <property type="entry name" value="HMG_CoA_synt_N"/>
    <property type="match status" value="1"/>
</dbReference>
<comment type="caution">
    <text evidence="7">The sequence shown here is derived from an EMBL/GenBank/DDBJ whole genome shotgun (WGS) entry which is preliminary data.</text>
</comment>
<dbReference type="Proteomes" id="UP000317158">
    <property type="component" value="Unassembled WGS sequence"/>
</dbReference>
<keyword evidence="4" id="KW-0012">Acyltransferase</keyword>